<feature type="transmembrane region" description="Helical" evidence="5">
    <location>
        <begin position="364"/>
        <end position="386"/>
    </location>
</feature>
<reference evidence="7 8" key="1">
    <citation type="submission" date="2023-09" db="EMBL/GenBank/DDBJ databases">
        <authorList>
            <person name="Rey-Velasco X."/>
        </authorList>
    </citation>
    <scope>NUCLEOTIDE SEQUENCE [LARGE SCALE GENOMIC DNA]</scope>
    <source>
        <strain evidence="7 8">W409</strain>
    </source>
</reference>
<dbReference type="Proteomes" id="UP001249020">
    <property type="component" value="Unassembled WGS sequence"/>
</dbReference>
<dbReference type="PANTHER" id="PTHR37422">
    <property type="entry name" value="TEICHURONIC ACID BIOSYNTHESIS PROTEIN TUAE"/>
    <property type="match status" value="1"/>
</dbReference>
<feature type="transmembrane region" description="Helical" evidence="5">
    <location>
        <begin position="201"/>
        <end position="231"/>
    </location>
</feature>
<keyword evidence="8" id="KW-1185">Reference proteome</keyword>
<feature type="transmembrane region" description="Helical" evidence="5">
    <location>
        <begin position="179"/>
        <end position="195"/>
    </location>
</feature>
<organism evidence="7 8">
    <name type="scientific">Brumicola blandensis</name>
    <dbReference type="NCBI Taxonomy" id="3075611"/>
    <lineage>
        <taxon>Bacteria</taxon>
        <taxon>Pseudomonadati</taxon>
        <taxon>Pseudomonadota</taxon>
        <taxon>Gammaproteobacteria</taxon>
        <taxon>Alteromonadales</taxon>
        <taxon>Alteromonadaceae</taxon>
        <taxon>Brumicola</taxon>
    </lineage>
</organism>
<dbReference type="EMBL" id="JAVRIE010000007">
    <property type="protein sequence ID" value="MDT0584068.1"/>
    <property type="molecule type" value="Genomic_DNA"/>
</dbReference>
<keyword evidence="7" id="KW-0436">Ligase</keyword>
<keyword evidence="2 5" id="KW-0812">Transmembrane</keyword>
<dbReference type="AlphaFoldDB" id="A0AAW8RA53"/>
<dbReference type="GO" id="GO:0016020">
    <property type="term" value="C:membrane"/>
    <property type="evidence" value="ECO:0007669"/>
    <property type="project" value="UniProtKB-SubCell"/>
</dbReference>
<evidence type="ECO:0000313" key="8">
    <source>
        <dbReference type="Proteomes" id="UP001249020"/>
    </source>
</evidence>
<feature type="domain" description="O-antigen ligase-related" evidence="6">
    <location>
        <begin position="201"/>
        <end position="343"/>
    </location>
</feature>
<comment type="subcellular location">
    <subcellularLocation>
        <location evidence="1">Membrane</location>
        <topology evidence="1">Multi-pass membrane protein</topology>
    </subcellularLocation>
</comment>
<feature type="transmembrane region" description="Helical" evidence="5">
    <location>
        <begin position="330"/>
        <end position="352"/>
    </location>
</feature>
<evidence type="ECO:0000256" key="3">
    <source>
        <dbReference type="ARBA" id="ARBA00022989"/>
    </source>
</evidence>
<comment type="caution">
    <text evidence="7">The sequence shown here is derived from an EMBL/GenBank/DDBJ whole genome shotgun (WGS) entry which is preliminary data.</text>
</comment>
<dbReference type="Pfam" id="PF04932">
    <property type="entry name" value="Wzy_C"/>
    <property type="match status" value="1"/>
</dbReference>
<dbReference type="InterPro" id="IPR007016">
    <property type="entry name" value="O-antigen_ligase-rel_domated"/>
</dbReference>
<feature type="transmembrane region" description="Helical" evidence="5">
    <location>
        <begin position="130"/>
        <end position="159"/>
    </location>
</feature>
<dbReference type="RefSeq" id="WP_311362835.1">
    <property type="nucleotide sequence ID" value="NZ_JAVRIE010000007.1"/>
</dbReference>
<keyword evidence="4 5" id="KW-0472">Membrane</keyword>
<evidence type="ECO:0000313" key="7">
    <source>
        <dbReference type="EMBL" id="MDT0584068.1"/>
    </source>
</evidence>
<evidence type="ECO:0000256" key="2">
    <source>
        <dbReference type="ARBA" id="ARBA00022692"/>
    </source>
</evidence>
<name>A0AAW8RA53_9ALTE</name>
<evidence type="ECO:0000256" key="5">
    <source>
        <dbReference type="SAM" id="Phobius"/>
    </source>
</evidence>
<feature type="transmembrane region" description="Helical" evidence="5">
    <location>
        <begin position="73"/>
        <end position="95"/>
    </location>
</feature>
<keyword evidence="3 5" id="KW-1133">Transmembrane helix</keyword>
<proteinExistence type="predicted"/>
<dbReference type="GO" id="GO:0016874">
    <property type="term" value="F:ligase activity"/>
    <property type="evidence" value="ECO:0007669"/>
    <property type="project" value="UniProtKB-KW"/>
</dbReference>
<feature type="transmembrane region" description="Helical" evidence="5">
    <location>
        <begin position="243"/>
        <end position="264"/>
    </location>
</feature>
<protein>
    <submittedName>
        <fullName evidence="7">O-antigen ligase family protein</fullName>
    </submittedName>
</protein>
<dbReference type="InterPro" id="IPR051533">
    <property type="entry name" value="WaaL-like"/>
</dbReference>
<feature type="transmembrane region" description="Helical" evidence="5">
    <location>
        <begin position="392"/>
        <end position="409"/>
    </location>
</feature>
<evidence type="ECO:0000256" key="4">
    <source>
        <dbReference type="ARBA" id="ARBA00023136"/>
    </source>
</evidence>
<dbReference type="PANTHER" id="PTHR37422:SF17">
    <property type="entry name" value="O-ANTIGEN LIGASE"/>
    <property type="match status" value="1"/>
</dbReference>
<feature type="transmembrane region" description="Helical" evidence="5">
    <location>
        <begin position="6"/>
        <end position="27"/>
    </location>
</feature>
<sequence length="416" mass="46511">MSISTTNYYRVFLLIAVGFYLSFFRFFERVITGAGDSASFEVVAGGNILNQIIGILLLLLSLTYFLTSKLQGIKAFLMSAWPILLIVCFFLLSITWSDVPNITFRRCVAFFTLIISTFVLAQVFSPRSLLYFLANAIALATIVGLFYTFLSGSTINFGLGERESGFRGMFADKNSAARIYAYGLLLFCALGRYRTGWDRSLLALLTLALFASQSASAVVIAVVGVGLTIALRIFRGRNKSESILRFIMLVLLLMIAGLVIINLYEYLLSLLGRDANLTNRAIIWELLKPYLEEKYLYGYGFGSFWASSAVADFIERWGFIGNAHSGYFEIMLHAGVVGMGLFFVLIFVNAARAIKLYIGSEHRIFASFAITLLSVQLITNYIGYIILNHNSFDMFLFMLCFFCVANLVGSHEYNKS</sequence>
<accession>A0AAW8RA53</accession>
<gene>
    <name evidence="7" type="ORF">RM544_16085</name>
</gene>
<evidence type="ECO:0000256" key="1">
    <source>
        <dbReference type="ARBA" id="ARBA00004141"/>
    </source>
</evidence>
<feature type="transmembrane region" description="Helical" evidence="5">
    <location>
        <begin position="48"/>
        <end position="67"/>
    </location>
</feature>
<feature type="transmembrane region" description="Helical" evidence="5">
    <location>
        <begin position="107"/>
        <end position="124"/>
    </location>
</feature>
<evidence type="ECO:0000259" key="6">
    <source>
        <dbReference type="Pfam" id="PF04932"/>
    </source>
</evidence>